<feature type="transmembrane region" description="Helical" evidence="1">
    <location>
        <begin position="43"/>
        <end position="64"/>
    </location>
</feature>
<dbReference type="SUPFAM" id="SSF55874">
    <property type="entry name" value="ATPase domain of HSP90 chaperone/DNA topoisomerase II/histidine kinase"/>
    <property type="match status" value="1"/>
</dbReference>
<dbReference type="InterPro" id="IPR036890">
    <property type="entry name" value="HATPase_C_sf"/>
</dbReference>
<reference evidence="4" key="1">
    <citation type="submission" date="2018-08" db="EMBL/GenBank/DDBJ databases">
        <authorList>
            <person name="Chevrot R."/>
        </authorList>
    </citation>
    <scope>NUCLEOTIDE SEQUENCE [LARGE SCALE GENOMIC DNA]</scope>
</reference>
<keyword evidence="1" id="KW-1133">Transmembrane helix</keyword>
<evidence type="ECO:0000259" key="2">
    <source>
        <dbReference type="Pfam" id="PF14501"/>
    </source>
</evidence>
<feature type="transmembrane region" description="Helical" evidence="1">
    <location>
        <begin position="95"/>
        <end position="112"/>
    </location>
</feature>
<dbReference type="AlphaFoldDB" id="A0A383RF90"/>
<dbReference type="EMBL" id="LS992241">
    <property type="protein sequence ID" value="SYX85019.1"/>
    <property type="molecule type" value="Genomic_DNA"/>
</dbReference>
<dbReference type="CDD" id="cd16935">
    <property type="entry name" value="HATPase_AgrC-ComD-like"/>
    <property type="match status" value="1"/>
</dbReference>
<name>A0A383RF90_PAEAL</name>
<proteinExistence type="predicted"/>
<evidence type="ECO:0000313" key="3">
    <source>
        <dbReference type="EMBL" id="SYX85019.1"/>
    </source>
</evidence>
<keyword evidence="1" id="KW-0472">Membrane</keyword>
<accession>A0A383RF90</accession>
<feature type="transmembrane region" description="Helical" evidence="1">
    <location>
        <begin position="12"/>
        <end position="31"/>
    </location>
</feature>
<dbReference type="Proteomes" id="UP000304148">
    <property type="component" value="Chromosome"/>
</dbReference>
<feature type="transmembrane region" description="Helical" evidence="1">
    <location>
        <begin position="70"/>
        <end position="88"/>
    </location>
</feature>
<protein>
    <submittedName>
        <fullName evidence="3">GHKL domain-containing protein</fullName>
    </submittedName>
</protein>
<dbReference type="RefSeq" id="WP_138186776.1">
    <property type="nucleotide sequence ID" value="NZ_LS992241.1"/>
</dbReference>
<dbReference type="Pfam" id="PF14501">
    <property type="entry name" value="HATPase_c_5"/>
    <property type="match status" value="1"/>
</dbReference>
<evidence type="ECO:0000256" key="1">
    <source>
        <dbReference type="SAM" id="Phobius"/>
    </source>
</evidence>
<feature type="transmembrane region" description="Helical" evidence="1">
    <location>
        <begin position="185"/>
        <end position="209"/>
    </location>
</feature>
<dbReference type="PANTHER" id="PTHR40448:SF1">
    <property type="entry name" value="TWO-COMPONENT SENSOR HISTIDINE KINASE"/>
    <property type="match status" value="1"/>
</dbReference>
<gene>
    <name evidence="3" type="ORF">PBLR_13441</name>
</gene>
<feature type="domain" description="Sensor histidine kinase NatK-like C-terminal" evidence="2">
    <location>
        <begin position="334"/>
        <end position="430"/>
    </location>
</feature>
<evidence type="ECO:0000313" key="4">
    <source>
        <dbReference type="Proteomes" id="UP000304148"/>
    </source>
</evidence>
<feature type="transmembrane region" description="Helical" evidence="1">
    <location>
        <begin position="155"/>
        <end position="179"/>
    </location>
</feature>
<dbReference type="Gene3D" id="3.30.565.10">
    <property type="entry name" value="Histidine kinase-like ATPase, C-terminal domain"/>
    <property type="match status" value="1"/>
</dbReference>
<sequence>MTYFQTTTDAIIFGLEVVLSMIEILFILRLFNKVFGEARINHIKLYAAAAIAMLAITCGLRMVLNPVRPAALPPITVLCSMFFLLCYPPNRQKKVLYIGILLTVSLFWILVYDLIVTPIENKSIWLTLILSHVGFYLLLELIRKTDKGKQWSIPFHLWLLLMSITVASAAGLSVMEYYISNRDNPYLLTVEIPFSLIFLFINLSLFVVFDKFSTLIHTERENTMLEQQVQLQHRYYKELEAAHHQVRALHHDMGNYIRTAEQLAAQQDSNNELIGFLNAAAGQLKEIETVISTGNQYLDSILNIKIAEMLHEGVTVESDIHVPPGLKLSFEQAVIIVGNLMDNAREACRELQSRERWVRINLSYINHTLFIRIENSASPIQKWDNGLPVSTKNEPFFHGLGLKNVKKAVEALGTMDVESSNHSFLVRIALYDR</sequence>
<organism evidence="3 4">
    <name type="scientific">Paenibacillus alvei</name>
    <name type="common">Bacillus alvei</name>
    <dbReference type="NCBI Taxonomy" id="44250"/>
    <lineage>
        <taxon>Bacteria</taxon>
        <taxon>Bacillati</taxon>
        <taxon>Bacillota</taxon>
        <taxon>Bacilli</taxon>
        <taxon>Bacillales</taxon>
        <taxon>Paenibacillaceae</taxon>
        <taxon>Paenibacillus</taxon>
    </lineage>
</organism>
<feature type="transmembrane region" description="Helical" evidence="1">
    <location>
        <begin position="124"/>
        <end position="143"/>
    </location>
</feature>
<dbReference type="InterPro" id="IPR032834">
    <property type="entry name" value="NatK-like_C"/>
</dbReference>
<dbReference type="GO" id="GO:0042802">
    <property type="term" value="F:identical protein binding"/>
    <property type="evidence" value="ECO:0007669"/>
    <property type="project" value="TreeGrafter"/>
</dbReference>
<dbReference type="PANTHER" id="PTHR40448">
    <property type="entry name" value="TWO-COMPONENT SENSOR HISTIDINE KINASE"/>
    <property type="match status" value="1"/>
</dbReference>
<keyword evidence="1" id="KW-0812">Transmembrane</keyword>